<comment type="caution">
    <text evidence="7">The sequence shown here is derived from an EMBL/GenBank/DDBJ whole genome shotgun (WGS) entry which is preliminary data.</text>
</comment>
<sequence>MKPIPEIERHATAQRRENIGASVQRGGWRLYLAALPKLAGAAANAWLSRRAASKGAALTLYVLFSLAPMLMLVVALASLIFDEETVRGAILSQLGALTGAQGGEALKAILAGAKQENDSLAASLISGMIVLVTATSAFAELKESLDELWQIPPYKGSGAWLFIKERMLSFGLVMVLALMLMMSLAINAGLAAFQGSWVDPTDPGKLLQYAFAALSMVIVTVIFAFIYKFLPATRIAWGDVIVGSILTAILFMGGKVLIGLYLGHGDFSTSYGAAGSIVALITWIYYSAQIFFFGALFTHEYATTLGSRRKG</sequence>
<comment type="subcellular location">
    <subcellularLocation>
        <location evidence="1">Cell membrane</location>
        <topology evidence="1">Multi-pass membrane protein</topology>
    </subcellularLocation>
</comment>
<proteinExistence type="predicted"/>
<protein>
    <submittedName>
        <fullName evidence="7">YihY/virulence factor BrkB family protein</fullName>
    </submittedName>
</protein>
<dbReference type="PANTHER" id="PTHR30213:SF1">
    <property type="entry name" value="INNER MEMBRANE PROTEIN YHJD"/>
    <property type="match status" value="1"/>
</dbReference>
<feature type="transmembrane region" description="Helical" evidence="6">
    <location>
        <begin position="274"/>
        <end position="298"/>
    </location>
</feature>
<evidence type="ECO:0000256" key="3">
    <source>
        <dbReference type="ARBA" id="ARBA00022692"/>
    </source>
</evidence>
<reference evidence="8" key="1">
    <citation type="submission" date="2023-07" db="EMBL/GenBank/DDBJ databases">
        <title>Duganella aceri sp. nov., isolated from tree sap.</title>
        <authorList>
            <person name="Kim I.S."/>
        </authorList>
    </citation>
    <scope>NUCLEOTIDE SEQUENCE [LARGE SCALE GENOMIC DNA]</scope>
    <source>
        <strain evidence="8">SAP-35</strain>
    </source>
</reference>
<dbReference type="Pfam" id="PF03631">
    <property type="entry name" value="Virul_fac_BrkB"/>
    <property type="match status" value="1"/>
</dbReference>
<keyword evidence="4 6" id="KW-1133">Transmembrane helix</keyword>
<evidence type="ECO:0000256" key="1">
    <source>
        <dbReference type="ARBA" id="ARBA00004651"/>
    </source>
</evidence>
<evidence type="ECO:0000313" key="7">
    <source>
        <dbReference type="EMBL" id="NGZ86239.1"/>
    </source>
</evidence>
<evidence type="ECO:0000313" key="8">
    <source>
        <dbReference type="Proteomes" id="UP000666369"/>
    </source>
</evidence>
<evidence type="ECO:0000256" key="4">
    <source>
        <dbReference type="ARBA" id="ARBA00022989"/>
    </source>
</evidence>
<name>A0ABX0FPE0_9BURK</name>
<feature type="transmembrane region" description="Helical" evidence="6">
    <location>
        <begin position="167"/>
        <end position="186"/>
    </location>
</feature>
<evidence type="ECO:0000256" key="2">
    <source>
        <dbReference type="ARBA" id="ARBA00022475"/>
    </source>
</evidence>
<keyword evidence="5 6" id="KW-0472">Membrane</keyword>
<keyword evidence="3 6" id="KW-0812">Transmembrane</keyword>
<dbReference type="PANTHER" id="PTHR30213">
    <property type="entry name" value="INNER MEMBRANE PROTEIN YHJD"/>
    <property type="match status" value="1"/>
</dbReference>
<dbReference type="RefSeq" id="WP_166105929.1">
    <property type="nucleotide sequence ID" value="NZ_JAADJT010000008.1"/>
</dbReference>
<feature type="transmembrane region" description="Helical" evidence="6">
    <location>
        <begin position="59"/>
        <end position="81"/>
    </location>
</feature>
<keyword evidence="2" id="KW-1003">Cell membrane</keyword>
<feature type="transmembrane region" description="Helical" evidence="6">
    <location>
        <begin position="239"/>
        <end position="262"/>
    </location>
</feature>
<organism evidence="7 8">
    <name type="scientific">Duganella aceris</name>
    <dbReference type="NCBI Taxonomy" id="2703883"/>
    <lineage>
        <taxon>Bacteria</taxon>
        <taxon>Pseudomonadati</taxon>
        <taxon>Pseudomonadota</taxon>
        <taxon>Betaproteobacteria</taxon>
        <taxon>Burkholderiales</taxon>
        <taxon>Oxalobacteraceae</taxon>
        <taxon>Telluria group</taxon>
        <taxon>Duganella</taxon>
    </lineage>
</organism>
<dbReference type="Proteomes" id="UP000666369">
    <property type="component" value="Unassembled WGS sequence"/>
</dbReference>
<dbReference type="InterPro" id="IPR017039">
    <property type="entry name" value="Virul_fac_BrkB"/>
</dbReference>
<keyword evidence="8" id="KW-1185">Reference proteome</keyword>
<gene>
    <name evidence="7" type="ORF">GW587_18515</name>
</gene>
<evidence type="ECO:0000256" key="5">
    <source>
        <dbReference type="ARBA" id="ARBA00023136"/>
    </source>
</evidence>
<feature type="transmembrane region" description="Helical" evidence="6">
    <location>
        <begin position="120"/>
        <end position="139"/>
    </location>
</feature>
<evidence type="ECO:0000256" key="6">
    <source>
        <dbReference type="SAM" id="Phobius"/>
    </source>
</evidence>
<dbReference type="PIRSF" id="PIRSF035875">
    <property type="entry name" value="RNase_BN"/>
    <property type="match status" value="1"/>
</dbReference>
<dbReference type="EMBL" id="JAADJT010000008">
    <property type="protein sequence ID" value="NGZ86239.1"/>
    <property type="molecule type" value="Genomic_DNA"/>
</dbReference>
<feature type="transmembrane region" description="Helical" evidence="6">
    <location>
        <begin position="206"/>
        <end position="227"/>
    </location>
</feature>
<accession>A0ABX0FPE0</accession>